<feature type="transmembrane region" description="Helical" evidence="8">
    <location>
        <begin position="68"/>
        <end position="89"/>
    </location>
</feature>
<feature type="transmembrane region" description="Helical" evidence="8">
    <location>
        <begin position="191"/>
        <end position="214"/>
    </location>
</feature>
<keyword evidence="5 8" id="KW-0812">Transmembrane</keyword>
<sequence>MFGLLIGLVVTIIAVRALLKKYYPHAVLLAAGLFMMAMATIINQASVIGDKTTGSFFVDLFEFIKNTAGARVGGLGLIIMSVAGFSVYMDHIGASRVLSNLATSPLKKLNKPYLVLGLCYTVGQILNVFIPSASGLALLLMVTMYPVLLSLGIPKISAAAVIVTTACLDLGPASGNANLAAKTGGIDVAEYFVSYQIPVSVLVILVITVLHIIVQSYFDKKEKIYNNRELNIAAKDSITSDEEKLQNDAPKFYAILPIIPLALLLVFSQFFITSIKMNVITAMFIGLFVSLICEFFVKKDLKKVFASIKVYFDGMGRNLALVITLIVAGETFAGGLKSIGAIGYIIDSAKNLGMGIEPMMIVMTVIISVTALLMGSGNAAFFAFAPLAPQVAAAVGANPLIMLLPMQLASGIARSASPILAATIAVAGMTDLNTLDVAKRALIPMLGGLIATIVGTLLFI</sequence>
<protein>
    <submittedName>
        <fullName evidence="9">Cryptic C4-dicarboxylate transporter DcuD</fullName>
    </submittedName>
</protein>
<dbReference type="RefSeq" id="WP_206706586.1">
    <property type="nucleotide sequence ID" value="NZ_CP059066.1"/>
</dbReference>
<dbReference type="GO" id="GO:0015556">
    <property type="term" value="F:C4-dicarboxylate transmembrane transporter activity"/>
    <property type="evidence" value="ECO:0007669"/>
    <property type="project" value="InterPro"/>
</dbReference>
<evidence type="ECO:0000313" key="9">
    <source>
        <dbReference type="EMBL" id="QSQ09228.1"/>
    </source>
</evidence>
<dbReference type="AlphaFoldDB" id="A0A8A0RNR8"/>
<feature type="transmembrane region" description="Helical" evidence="8">
    <location>
        <begin position="27"/>
        <end position="48"/>
    </location>
</feature>
<keyword evidence="10" id="KW-1185">Reference proteome</keyword>
<comment type="similarity">
    <text evidence="2">Belongs to the DcuC/DcuD transporter (TC 2.A.61) family.</text>
</comment>
<feature type="transmembrane region" description="Helical" evidence="8">
    <location>
        <begin position="113"/>
        <end position="140"/>
    </location>
</feature>
<evidence type="ECO:0000256" key="3">
    <source>
        <dbReference type="ARBA" id="ARBA00022448"/>
    </source>
</evidence>
<organism evidence="9 10">
    <name type="scientific">Koleobacter methoxysyntrophicus</name>
    <dbReference type="NCBI Taxonomy" id="2751313"/>
    <lineage>
        <taxon>Bacteria</taxon>
        <taxon>Bacillati</taxon>
        <taxon>Bacillota</taxon>
        <taxon>Clostridia</taxon>
        <taxon>Koleobacterales</taxon>
        <taxon>Koleobacteraceae</taxon>
        <taxon>Koleobacter</taxon>
    </lineage>
</organism>
<name>A0A8A0RNR8_9FIRM</name>
<evidence type="ECO:0000256" key="5">
    <source>
        <dbReference type="ARBA" id="ARBA00022692"/>
    </source>
</evidence>
<evidence type="ECO:0000256" key="8">
    <source>
        <dbReference type="SAM" id="Phobius"/>
    </source>
</evidence>
<dbReference type="NCBIfam" id="TIGR00771">
    <property type="entry name" value="DcuC"/>
    <property type="match status" value="1"/>
</dbReference>
<evidence type="ECO:0000256" key="2">
    <source>
        <dbReference type="ARBA" id="ARBA00005275"/>
    </source>
</evidence>
<keyword evidence="4" id="KW-1003">Cell membrane</keyword>
<evidence type="ECO:0000256" key="7">
    <source>
        <dbReference type="ARBA" id="ARBA00023136"/>
    </source>
</evidence>
<evidence type="ECO:0000313" key="10">
    <source>
        <dbReference type="Proteomes" id="UP000662904"/>
    </source>
</evidence>
<dbReference type="GO" id="GO:0005886">
    <property type="term" value="C:plasma membrane"/>
    <property type="evidence" value="ECO:0007669"/>
    <property type="project" value="UniProtKB-SubCell"/>
</dbReference>
<accession>A0A8A0RNR8</accession>
<dbReference type="Pfam" id="PF03606">
    <property type="entry name" value="DcuC"/>
    <property type="match status" value="1"/>
</dbReference>
<keyword evidence="6 8" id="KW-1133">Transmembrane helix</keyword>
<proteinExistence type="inferred from homology"/>
<feature type="transmembrane region" description="Helical" evidence="8">
    <location>
        <begin position="352"/>
        <end position="373"/>
    </location>
</feature>
<evidence type="ECO:0000256" key="6">
    <source>
        <dbReference type="ARBA" id="ARBA00022989"/>
    </source>
</evidence>
<feature type="transmembrane region" description="Helical" evidence="8">
    <location>
        <begin position="278"/>
        <end position="297"/>
    </location>
</feature>
<dbReference type="PANTHER" id="PTHR42002">
    <property type="entry name" value="ANAEROBIC C4-DICARBOXYLATE TRANSPORTER DCUC-RELATED"/>
    <property type="match status" value="1"/>
</dbReference>
<dbReference type="Proteomes" id="UP000662904">
    <property type="component" value="Chromosome"/>
</dbReference>
<feature type="transmembrane region" description="Helical" evidence="8">
    <location>
        <begin position="318"/>
        <end position="346"/>
    </location>
</feature>
<keyword evidence="7 8" id="KW-0472">Membrane</keyword>
<dbReference type="NCBIfam" id="NF037994">
    <property type="entry name" value="DcuC_1"/>
    <property type="match status" value="1"/>
</dbReference>
<feature type="transmembrane region" description="Helical" evidence="8">
    <location>
        <begin position="252"/>
        <end position="272"/>
    </location>
</feature>
<dbReference type="InterPro" id="IPR018385">
    <property type="entry name" value="C4_dicarb_anaerob_car-like"/>
</dbReference>
<gene>
    <name evidence="9" type="primary">dcuD</name>
    <name evidence="9" type="ORF">H0A61_01587</name>
</gene>
<feature type="transmembrane region" description="Helical" evidence="8">
    <location>
        <begin position="380"/>
        <end position="402"/>
    </location>
</feature>
<keyword evidence="3" id="KW-0813">Transport</keyword>
<reference evidence="9" key="1">
    <citation type="submission" date="2020-07" db="EMBL/GenBank/DDBJ databases">
        <title>Koleobacter methoxysyntrophicus gen. nov., sp. nov., a novel anaerobic bacterium isolated from deep subsurface oil field and proposal of Koleobacterales ord. nov. in the phylum Firmicutes.</title>
        <authorList>
            <person name="Sakamoto S."/>
            <person name="Tamaki H."/>
        </authorList>
    </citation>
    <scope>NUCLEOTIDE SEQUENCE</scope>
    <source>
        <strain evidence="9">NRmbB1</strain>
    </source>
</reference>
<dbReference type="KEGG" id="kme:H0A61_01587"/>
<dbReference type="EMBL" id="CP059066">
    <property type="protein sequence ID" value="QSQ09228.1"/>
    <property type="molecule type" value="Genomic_DNA"/>
</dbReference>
<comment type="subcellular location">
    <subcellularLocation>
        <location evidence="1">Cell membrane</location>
        <topology evidence="1">Multi-pass membrane protein</topology>
    </subcellularLocation>
</comment>
<evidence type="ECO:0000256" key="4">
    <source>
        <dbReference type="ARBA" id="ARBA00022475"/>
    </source>
</evidence>
<feature type="transmembrane region" description="Helical" evidence="8">
    <location>
        <begin position="441"/>
        <end position="459"/>
    </location>
</feature>
<evidence type="ECO:0000256" key="1">
    <source>
        <dbReference type="ARBA" id="ARBA00004651"/>
    </source>
</evidence>
<dbReference type="PANTHER" id="PTHR42002:SF2">
    <property type="entry name" value="ANAEROBIC C4-DICARBOXYLATE TRANSPORTER DCUC-RELATED"/>
    <property type="match status" value="1"/>
</dbReference>
<dbReference type="InterPro" id="IPR004669">
    <property type="entry name" value="C4_dicarb_anaerob_car"/>
</dbReference>